<dbReference type="AlphaFoldDB" id="A0A8J6NFL7"/>
<protein>
    <submittedName>
        <fullName evidence="1">Uncharacterized protein</fullName>
    </submittedName>
</protein>
<reference evidence="1 2" key="1">
    <citation type="submission" date="2020-08" db="EMBL/GenBank/DDBJ databases">
        <title>Bridging the membrane lipid divide: bacteria of the FCB group superphylum have the potential to synthesize archaeal ether lipids.</title>
        <authorList>
            <person name="Villanueva L."/>
            <person name="Von Meijenfeldt F.A.B."/>
            <person name="Westbye A.B."/>
            <person name="Yadav S."/>
            <person name="Hopmans E.C."/>
            <person name="Dutilh B.E."/>
            <person name="Sinninghe Damste J.S."/>
        </authorList>
    </citation>
    <scope>NUCLEOTIDE SEQUENCE [LARGE SCALE GENOMIC DNA]</scope>
    <source>
        <strain evidence="1">NIOZ-UU47</strain>
    </source>
</reference>
<dbReference type="PROSITE" id="PS51257">
    <property type="entry name" value="PROKAR_LIPOPROTEIN"/>
    <property type="match status" value="1"/>
</dbReference>
<evidence type="ECO:0000313" key="1">
    <source>
        <dbReference type="EMBL" id="MBC8317823.1"/>
    </source>
</evidence>
<evidence type="ECO:0000313" key="2">
    <source>
        <dbReference type="Proteomes" id="UP000614424"/>
    </source>
</evidence>
<name>A0A8J6NFL7_9BACT</name>
<dbReference type="EMBL" id="JACNJZ010000108">
    <property type="protein sequence ID" value="MBC8317823.1"/>
    <property type="molecule type" value="Genomic_DNA"/>
</dbReference>
<comment type="caution">
    <text evidence="1">The sequence shown here is derived from an EMBL/GenBank/DDBJ whole genome shotgun (WGS) entry which is preliminary data.</text>
</comment>
<dbReference type="Proteomes" id="UP000614424">
    <property type="component" value="Unassembled WGS sequence"/>
</dbReference>
<sequence>MQKHTRFVTVIILLSVLAGCVSAQQIREMRIRHNQELFNTFSADDQGKIQTGLIDIGFSEDMVHMAWGAPDRIYMRTTAAGTATVWSYTIYQPRIHSERMSIPVRFIDHHGRRRIEYHNVWVNRDTGEQYAVARVEFTEGAVSAIEQLIQ</sequence>
<proteinExistence type="predicted"/>
<organism evidence="1 2">
    <name type="scientific">Candidatus Desulfobia pelagia</name>
    <dbReference type="NCBI Taxonomy" id="2841692"/>
    <lineage>
        <taxon>Bacteria</taxon>
        <taxon>Pseudomonadati</taxon>
        <taxon>Thermodesulfobacteriota</taxon>
        <taxon>Desulfobulbia</taxon>
        <taxon>Desulfobulbales</taxon>
        <taxon>Desulfobulbaceae</taxon>
        <taxon>Candidatus Desulfobia</taxon>
    </lineage>
</organism>
<accession>A0A8J6NFL7</accession>
<gene>
    <name evidence="1" type="ORF">H8E41_07935</name>
</gene>